<protein>
    <submittedName>
        <fullName evidence="2">Uncharacterized protein</fullName>
    </submittedName>
</protein>
<evidence type="ECO:0000313" key="3">
    <source>
        <dbReference type="Proteomes" id="UP001432322"/>
    </source>
</evidence>
<reference evidence="2" key="1">
    <citation type="submission" date="2023-10" db="EMBL/GenBank/DDBJ databases">
        <title>Genome assembly of Pristionchus species.</title>
        <authorList>
            <person name="Yoshida K."/>
            <person name="Sommer R.J."/>
        </authorList>
    </citation>
    <scope>NUCLEOTIDE SEQUENCE</scope>
    <source>
        <strain evidence="2">RS5133</strain>
    </source>
</reference>
<comment type="caution">
    <text evidence="2">The sequence shown here is derived from an EMBL/GenBank/DDBJ whole genome shotgun (WGS) entry which is preliminary data.</text>
</comment>
<feature type="compositionally biased region" description="Basic and acidic residues" evidence="1">
    <location>
        <begin position="41"/>
        <end position="54"/>
    </location>
</feature>
<evidence type="ECO:0000313" key="2">
    <source>
        <dbReference type="EMBL" id="GMT20795.1"/>
    </source>
</evidence>
<evidence type="ECO:0000256" key="1">
    <source>
        <dbReference type="SAM" id="MobiDB-lite"/>
    </source>
</evidence>
<dbReference type="AlphaFoldDB" id="A0AAV5VMJ7"/>
<name>A0AAV5VMJ7_9BILA</name>
<accession>A0AAV5VMJ7</accession>
<keyword evidence="3" id="KW-1185">Reference proteome</keyword>
<organism evidence="2 3">
    <name type="scientific">Pristionchus fissidentatus</name>
    <dbReference type="NCBI Taxonomy" id="1538716"/>
    <lineage>
        <taxon>Eukaryota</taxon>
        <taxon>Metazoa</taxon>
        <taxon>Ecdysozoa</taxon>
        <taxon>Nematoda</taxon>
        <taxon>Chromadorea</taxon>
        <taxon>Rhabditida</taxon>
        <taxon>Rhabditina</taxon>
        <taxon>Diplogasteromorpha</taxon>
        <taxon>Diplogasteroidea</taxon>
        <taxon>Neodiplogasteridae</taxon>
        <taxon>Pristionchus</taxon>
    </lineage>
</organism>
<proteinExistence type="predicted"/>
<feature type="region of interest" description="Disordered" evidence="1">
    <location>
        <begin position="18"/>
        <end position="54"/>
    </location>
</feature>
<sequence>MVAELFFLVPSRSSGRFASPPSDAAPWRRTGGVFDGGPTRGVDEEWREEERQSDHRQRRPHFPVCCCCCCTGAPLGRRTAGFAEVPDAVSLGPSLTEAGAPAEGAARVVASCAAPGGEERSLRGLRAACERPKRACVRGRLPWCTARRPRLAAPAAWSSARWGRL</sequence>
<feature type="non-terminal residue" evidence="2">
    <location>
        <position position="165"/>
    </location>
</feature>
<dbReference type="Proteomes" id="UP001432322">
    <property type="component" value="Unassembled WGS sequence"/>
</dbReference>
<dbReference type="EMBL" id="BTSY01000003">
    <property type="protein sequence ID" value="GMT20795.1"/>
    <property type="molecule type" value="Genomic_DNA"/>
</dbReference>
<gene>
    <name evidence="2" type="ORF">PFISCL1PPCAC_12092</name>
</gene>